<dbReference type="EMBL" id="BARW01010515">
    <property type="protein sequence ID" value="GAI77210.1"/>
    <property type="molecule type" value="Genomic_DNA"/>
</dbReference>
<protein>
    <recommendedName>
        <fullName evidence="2">Aldehyde dehydrogenase domain-containing protein</fullName>
    </recommendedName>
</protein>
<reference evidence="3" key="1">
    <citation type="journal article" date="2014" name="Front. Microbiol.">
        <title>High frequency of phylogenetically diverse reductive dehalogenase-homologous genes in deep subseafloor sedimentary metagenomes.</title>
        <authorList>
            <person name="Kawai M."/>
            <person name="Futagami T."/>
            <person name="Toyoda A."/>
            <person name="Takaki Y."/>
            <person name="Nishi S."/>
            <person name="Hori S."/>
            <person name="Arai W."/>
            <person name="Tsubouchi T."/>
            <person name="Morono Y."/>
            <person name="Uchiyama I."/>
            <person name="Ito T."/>
            <person name="Fujiyama A."/>
            <person name="Inagaki F."/>
            <person name="Takami H."/>
        </authorList>
    </citation>
    <scope>NUCLEOTIDE SEQUENCE</scope>
    <source>
        <strain evidence="3">Expedition CK06-06</strain>
    </source>
</reference>
<dbReference type="PANTHER" id="PTHR43353">
    <property type="entry name" value="SUCCINATE-SEMIALDEHYDE DEHYDROGENASE, MITOCHONDRIAL"/>
    <property type="match status" value="1"/>
</dbReference>
<evidence type="ECO:0000256" key="1">
    <source>
        <dbReference type="ARBA" id="ARBA00023002"/>
    </source>
</evidence>
<evidence type="ECO:0000313" key="3">
    <source>
        <dbReference type="EMBL" id="GAI77210.1"/>
    </source>
</evidence>
<feature type="non-terminal residue" evidence="3">
    <location>
        <position position="156"/>
    </location>
</feature>
<dbReference type="AlphaFoldDB" id="X1SPC7"/>
<dbReference type="Pfam" id="PF00171">
    <property type="entry name" value="Aldedh"/>
    <property type="match status" value="1"/>
</dbReference>
<dbReference type="PANTHER" id="PTHR43353:SF5">
    <property type="entry name" value="SUCCINATE-SEMIALDEHYDE DEHYDROGENASE, MITOCHONDRIAL"/>
    <property type="match status" value="1"/>
</dbReference>
<dbReference type="SUPFAM" id="SSF53720">
    <property type="entry name" value="ALDH-like"/>
    <property type="match status" value="1"/>
</dbReference>
<dbReference type="InterPro" id="IPR015590">
    <property type="entry name" value="Aldehyde_DH_dom"/>
</dbReference>
<dbReference type="GO" id="GO:0004777">
    <property type="term" value="F:succinate-semialdehyde dehydrogenase (NAD+) activity"/>
    <property type="evidence" value="ECO:0007669"/>
    <property type="project" value="TreeGrafter"/>
</dbReference>
<accession>X1SPC7</accession>
<dbReference type="InterPro" id="IPR050740">
    <property type="entry name" value="Aldehyde_DH_Superfamily"/>
</dbReference>
<keyword evidence="1" id="KW-0560">Oxidoreductase</keyword>
<feature type="domain" description="Aldehyde dehydrogenase" evidence="2">
    <location>
        <begin position="9"/>
        <end position="154"/>
    </location>
</feature>
<evidence type="ECO:0000259" key="2">
    <source>
        <dbReference type="Pfam" id="PF00171"/>
    </source>
</evidence>
<organism evidence="3">
    <name type="scientific">marine sediment metagenome</name>
    <dbReference type="NCBI Taxonomy" id="412755"/>
    <lineage>
        <taxon>unclassified sequences</taxon>
        <taxon>metagenomes</taxon>
        <taxon>ecological metagenomes</taxon>
    </lineage>
</organism>
<gene>
    <name evidence="3" type="ORF">S12H4_20669</name>
</gene>
<proteinExistence type="predicted"/>
<sequence length="156" mass="17471">MSATVEVQPSGKTLIKCFNPATGEPLRELEGHSSEAVDQALERLRSAAASYNYSPVRERVKLVRRFRKALVANLDGLIESICSETGKKRPEALLEVFAAFEVMRYQANIAPRTLRNRYRSSGILIHKRGYVAYRPHGVAAIISPWNYPFVLVVSPL</sequence>
<dbReference type="InterPro" id="IPR016162">
    <property type="entry name" value="Ald_DH_N"/>
</dbReference>
<comment type="caution">
    <text evidence="3">The sequence shown here is derived from an EMBL/GenBank/DDBJ whole genome shotgun (WGS) entry which is preliminary data.</text>
</comment>
<dbReference type="GO" id="GO:0009450">
    <property type="term" value="P:gamma-aminobutyric acid catabolic process"/>
    <property type="evidence" value="ECO:0007669"/>
    <property type="project" value="TreeGrafter"/>
</dbReference>
<dbReference type="InterPro" id="IPR016161">
    <property type="entry name" value="Ald_DH/histidinol_DH"/>
</dbReference>
<name>X1SPC7_9ZZZZ</name>
<dbReference type="Gene3D" id="3.40.605.10">
    <property type="entry name" value="Aldehyde Dehydrogenase, Chain A, domain 1"/>
    <property type="match status" value="1"/>
</dbReference>